<organism evidence="1 2">
    <name type="scientific">Massilia orientalis</name>
    <dbReference type="NCBI Taxonomy" id="3050128"/>
    <lineage>
        <taxon>Bacteria</taxon>
        <taxon>Pseudomonadati</taxon>
        <taxon>Pseudomonadota</taxon>
        <taxon>Betaproteobacteria</taxon>
        <taxon>Burkholderiales</taxon>
        <taxon>Oxalobacteraceae</taxon>
        <taxon>Telluria group</taxon>
        <taxon>Massilia</taxon>
    </lineage>
</organism>
<sequence>MNTHLQDPFACFPSGVVLVTTGQEAVGIGALARSFGILSPASALVVWTIDRHAPGAAELEQAPDWAAHVLAYDQAALAAPSATASGELRVHAGADGIPVLEGCAATLSCRRVTSFACEDSLIVVGRVVGFARSDLPPLIRHDGTEAVGIDIGGRPVDGTTTATSLSYLLGAAFFYLYGKMRDVGGRLGYDNIEMFVLTALGERGGRTRLEIETLLAYSAHPTSLQAMDDLEARGLIVSHEPSNGVVSDTTFDLTAAGRDVVGQFSRAGSQVQAGMEGLLGLPETVALRALLCRFTEKIDVGSPVAWL</sequence>
<dbReference type="EMBL" id="JASNRB020000031">
    <property type="protein sequence ID" value="MFJ1472002.1"/>
    <property type="molecule type" value="Genomic_DNA"/>
</dbReference>
<dbReference type="Proteomes" id="UP001168096">
    <property type="component" value="Unassembled WGS sequence"/>
</dbReference>
<accession>A0ACC7MJB9</accession>
<gene>
    <name evidence="1" type="ORF">QPK29_030150</name>
</gene>
<comment type="caution">
    <text evidence="1">The sequence shown here is derived from an EMBL/GenBank/DDBJ whole genome shotgun (WGS) entry which is preliminary data.</text>
</comment>
<proteinExistence type="predicted"/>
<evidence type="ECO:0000313" key="1">
    <source>
        <dbReference type="EMBL" id="MFJ1472002.1"/>
    </source>
</evidence>
<reference evidence="1" key="1">
    <citation type="submission" date="2024-11" db="EMBL/GenBank/DDBJ databases">
        <title>Description of Massilia orientalis sp. nov., isolated from rhizosphere soil of Ageratina adenophora.</title>
        <authorList>
            <person name="Wang Y."/>
        </authorList>
    </citation>
    <scope>NUCLEOTIDE SEQUENCE</scope>
    <source>
        <strain evidence="1">YIM B02787</strain>
    </source>
</reference>
<protein>
    <submittedName>
        <fullName evidence="1">Flavin reductase</fullName>
    </submittedName>
</protein>
<name>A0ACC7MJB9_9BURK</name>
<keyword evidence="2" id="KW-1185">Reference proteome</keyword>
<evidence type="ECO:0000313" key="2">
    <source>
        <dbReference type="Proteomes" id="UP001168096"/>
    </source>
</evidence>